<organism evidence="2 3">
    <name type="scientific">Fragilariopsis cylindrus CCMP1102</name>
    <dbReference type="NCBI Taxonomy" id="635003"/>
    <lineage>
        <taxon>Eukaryota</taxon>
        <taxon>Sar</taxon>
        <taxon>Stramenopiles</taxon>
        <taxon>Ochrophyta</taxon>
        <taxon>Bacillariophyta</taxon>
        <taxon>Bacillariophyceae</taxon>
        <taxon>Bacillariophycidae</taxon>
        <taxon>Bacillariales</taxon>
        <taxon>Bacillariaceae</taxon>
        <taxon>Fragilariopsis</taxon>
    </lineage>
</organism>
<proteinExistence type="predicted"/>
<gene>
    <name evidence="2" type="ORF">FRACYDRAFT_245003</name>
</gene>
<reference evidence="2 3" key="1">
    <citation type="submission" date="2016-09" db="EMBL/GenBank/DDBJ databases">
        <title>Extensive genetic diversity and differential bi-allelic expression allows diatom success in the polar Southern Ocean.</title>
        <authorList>
            <consortium name="DOE Joint Genome Institute"/>
            <person name="Mock T."/>
            <person name="Otillar R.P."/>
            <person name="Strauss J."/>
            <person name="Dupont C."/>
            <person name="Frickenhaus S."/>
            <person name="Maumus F."/>
            <person name="Mcmullan M."/>
            <person name="Sanges R."/>
            <person name="Schmutz J."/>
            <person name="Toseland A."/>
            <person name="Valas R."/>
            <person name="Veluchamy A."/>
            <person name="Ward B.J."/>
            <person name="Allen A."/>
            <person name="Barry K."/>
            <person name="Falciatore A."/>
            <person name="Ferrante M."/>
            <person name="Fortunato A.E."/>
            <person name="Gloeckner G."/>
            <person name="Gruber A."/>
            <person name="Hipkin R."/>
            <person name="Janech M."/>
            <person name="Kroth P."/>
            <person name="Leese F."/>
            <person name="Lindquist E."/>
            <person name="Lyon B.R."/>
            <person name="Martin J."/>
            <person name="Mayer C."/>
            <person name="Parker M."/>
            <person name="Quesneville H."/>
            <person name="Raymond J."/>
            <person name="Uhlig C."/>
            <person name="Valentin K.U."/>
            <person name="Worden A.Z."/>
            <person name="Armbrust E.V."/>
            <person name="Bowler C."/>
            <person name="Green B."/>
            <person name="Moulton V."/>
            <person name="Van Oosterhout C."/>
            <person name="Grigoriev I."/>
        </authorList>
    </citation>
    <scope>NUCLEOTIDE SEQUENCE [LARGE SCALE GENOMIC DNA]</scope>
    <source>
        <strain evidence="2 3">CCMP1102</strain>
    </source>
</reference>
<dbReference type="InParanoid" id="A0A1E7F106"/>
<evidence type="ECO:0000256" key="1">
    <source>
        <dbReference type="SAM" id="SignalP"/>
    </source>
</evidence>
<dbReference type="EMBL" id="KV784366">
    <property type="protein sequence ID" value="OEU11882.1"/>
    <property type="molecule type" value="Genomic_DNA"/>
</dbReference>
<keyword evidence="1" id="KW-0732">Signal</keyword>
<dbReference type="Proteomes" id="UP000095751">
    <property type="component" value="Unassembled WGS sequence"/>
</dbReference>
<protein>
    <submittedName>
        <fullName evidence="2">Uncharacterized protein</fullName>
    </submittedName>
</protein>
<accession>A0A1E7F106</accession>
<keyword evidence="3" id="KW-1185">Reference proteome</keyword>
<sequence>MKLSIPTVWLVIVATTTTSQVDAYTPSVPRVTPIKQSNVLDSNADVAMSQYEAALKAAFANNAAAVSPAVVTPPVVTAAVVVKEEEKESTTTTNNYSSVSPHMMKATPHAFVDNNVAAATTTTTPSPAAFVSNQQQQQEKKKPVDQYEAALKAAFEATAPPTIVFDNSVQQQDEEALPSILSAAKELQQVQQQVQQEPNWDSISEDITAKIENAEIKKGGPLSAAAKGDIVGTVLAGSAALGTIAMHSPILMGAALGYASTHVLGGKRGEALSKASEDALQGAYQFSKSQLELEHGDISKASKRIFNHIQHVGNDKLDELSNELSTQAQQARQELTNAPTLIANKTKQYVSSEEFKSMPSRSLKAFTTFLNSDEVQKAKNSAVQAIKDGLESEELKAVKNRATISLHDISSSDETMK</sequence>
<dbReference type="KEGG" id="fcy:FRACYDRAFT_245003"/>
<evidence type="ECO:0000313" key="3">
    <source>
        <dbReference type="Proteomes" id="UP000095751"/>
    </source>
</evidence>
<dbReference type="OrthoDB" id="10525972at2759"/>
<evidence type="ECO:0000313" key="2">
    <source>
        <dbReference type="EMBL" id="OEU11882.1"/>
    </source>
</evidence>
<feature type="signal peptide" evidence="1">
    <location>
        <begin position="1"/>
        <end position="23"/>
    </location>
</feature>
<dbReference type="AlphaFoldDB" id="A0A1E7F106"/>
<feature type="chain" id="PRO_5009192487" evidence="1">
    <location>
        <begin position="24"/>
        <end position="417"/>
    </location>
</feature>
<name>A0A1E7F106_9STRA</name>